<dbReference type="EMBL" id="UINC01066612">
    <property type="protein sequence ID" value="SVB97501.1"/>
    <property type="molecule type" value="Genomic_DNA"/>
</dbReference>
<dbReference type="AlphaFoldDB" id="A0A382IFU1"/>
<proteinExistence type="predicted"/>
<organism evidence="1">
    <name type="scientific">marine metagenome</name>
    <dbReference type="NCBI Taxonomy" id="408172"/>
    <lineage>
        <taxon>unclassified sequences</taxon>
        <taxon>metagenomes</taxon>
        <taxon>ecological metagenomes</taxon>
    </lineage>
</organism>
<evidence type="ECO:0000313" key="1">
    <source>
        <dbReference type="EMBL" id="SVB97501.1"/>
    </source>
</evidence>
<gene>
    <name evidence="1" type="ORF">METZ01_LOCUS250355</name>
</gene>
<name>A0A382IFU1_9ZZZZ</name>
<reference evidence="1" key="1">
    <citation type="submission" date="2018-05" db="EMBL/GenBank/DDBJ databases">
        <authorList>
            <person name="Lanie J.A."/>
            <person name="Ng W.-L."/>
            <person name="Kazmierczak K.M."/>
            <person name="Andrzejewski T.M."/>
            <person name="Davidsen T.M."/>
            <person name="Wayne K.J."/>
            <person name="Tettelin H."/>
            <person name="Glass J.I."/>
            <person name="Rusch D."/>
            <person name="Podicherti R."/>
            <person name="Tsui H.-C.T."/>
            <person name="Winkler M.E."/>
        </authorList>
    </citation>
    <scope>NUCLEOTIDE SEQUENCE</scope>
</reference>
<sequence>MLPTNNRNRQLRSQENKHFWEVLTVDKPIYLKGDLGFMIKHVGSDHTRWVCVDDIKIHEFRENTYDVC</sequence>
<accession>A0A382IFU1</accession>
<protein>
    <submittedName>
        <fullName evidence="1">Uncharacterized protein</fullName>
    </submittedName>
</protein>